<proteinExistence type="inferred from homology"/>
<accession>W7L318</accession>
<dbReference type="InterPro" id="IPR050406">
    <property type="entry name" value="FGGY_Carb_Kinase"/>
</dbReference>
<keyword evidence="2 4" id="KW-0808">Transferase</keyword>
<dbReference type="GO" id="GO:0005975">
    <property type="term" value="P:carbohydrate metabolic process"/>
    <property type="evidence" value="ECO:0007669"/>
    <property type="project" value="InterPro"/>
</dbReference>
<evidence type="ECO:0000259" key="6">
    <source>
        <dbReference type="Pfam" id="PF02782"/>
    </source>
</evidence>
<dbReference type="Proteomes" id="UP000019270">
    <property type="component" value="Unassembled WGS sequence"/>
</dbReference>
<comment type="caution">
    <text evidence="7">The sequence shown here is derived from an EMBL/GenBank/DDBJ whole genome shotgun (WGS) entry which is preliminary data.</text>
</comment>
<feature type="domain" description="Carbohydrate kinase FGGY N-terminal" evidence="5">
    <location>
        <begin position="3"/>
        <end position="248"/>
    </location>
</feature>
<comment type="similarity">
    <text evidence="1 4">Belongs to the FGGY kinase family.</text>
</comment>
<dbReference type="SUPFAM" id="SSF53067">
    <property type="entry name" value="Actin-like ATPase domain"/>
    <property type="match status" value="2"/>
</dbReference>
<dbReference type="InterPro" id="IPR043129">
    <property type="entry name" value="ATPase_NBD"/>
</dbReference>
<evidence type="ECO:0000313" key="7">
    <source>
        <dbReference type="EMBL" id="EWG10006.1"/>
    </source>
</evidence>
<evidence type="ECO:0000256" key="1">
    <source>
        <dbReference type="ARBA" id="ARBA00009156"/>
    </source>
</evidence>
<protein>
    <submittedName>
        <fullName evidence="7">Carbohydrate kinase FGGY</fullName>
    </submittedName>
</protein>
<dbReference type="AlphaFoldDB" id="W7L318"/>
<dbReference type="EMBL" id="APVL01000012">
    <property type="protein sequence ID" value="EWG10006.1"/>
    <property type="molecule type" value="Genomic_DNA"/>
</dbReference>
<dbReference type="InterPro" id="IPR018483">
    <property type="entry name" value="Carb_kinase_FGGY_CS"/>
</dbReference>
<dbReference type="GO" id="GO:0016301">
    <property type="term" value="F:kinase activity"/>
    <property type="evidence" value="ECO:0007669"/>
    <property type="project" value="UniProtKB-KW"/>
</dbReference>
<gene>
    <name evidence="7" type="ORF">PBF_16544</name>
</gene>
<name>W7L318_CYTFI</name>
<dbReference type="Pfam" id="PF00370">
    <property type="entry name" value="FGGY_N"/>
    <property type="match status" value="1"/>
</dbReference>
<dbReference type="InterPro" id="IPR018485">
    <property type="entry name" value="FGGY_C"/>
</dbReference>
<keyword evidence="3 4" id="KW-0418">Kinase</keyword>
<dbReference type="PROSITE" id="PS00445">
    <property type="entry name" value="FGGY_KINASES_2"/>
    <property type="match status" value="1"/>
</dbReference>
<dbReference type="PANTHER" id="PTHR43095">
    <property type="entry name" value="SUGAR KINASE"/>
    <property type="match status" value="1"/>
</dbReference>
<dbReference type="InterPro" id="IPR018484">
    <property type="entry name" value="FGGY_N"/>
</dbReference>
<sequence>MSYVMGVDIGTYESKGVLVNQAGEIMISYAVPHRLEIPYKGWAEHDAHQNWWMEFAEISHTLLTRGEIELGIHASDVKAVGISSIAPAVVPVDSEGNPLRKSILYGVDTRAGQQILHLNERIGKDKIHSITGHSLSSQSAGPKILWIKENEPEVYKNTRTFLCGSGFIVYKLTGEKTIDHYTAVSYSPLYDIHKKDWNEEMLLHITERDKLPRLAWSCDIVGEVTREAANITGLQAGTKVIAGTADALSESISAGAVEEGDLMLMYGSSTFFILVTGLLAQSEKLWPNLHAVPKLSTLTGGTATAGSLTRWFIDQWRDESGVNFNEQSAMSISESYRYFTELAAKSPVGSNGLITLPYFSGERTPIHHSNAKGVFFGLTLQHSKGDMYRSILEGVACSIRHNLDEMLRSGFKINRIFAVGGGTKNKLWLQCVSNICGLTQIVPKVSIGAAYGNAFLCSLALGWNERIEEMEKWVSADYEVRPEPDKEQVLEGTYKLYRKLYEQTRDLMDIL</sequence>
<evidence type="ECO:0000313" key="8">
    <source>
        <dbReference type="Proteomes" id="UP000019270"/>
    </source>
</evidence>
<reference evidence="8" key="1">
    <citation type="submission" date="2013-03" db="EMBL/GenBank/DDBJ databases">
        <title>Draft genome sequence of Bacillus firmus DS1.</title>
        <authorList>
            <person name="Peng D."/>
            <person name="Zhu L."/>
            <person name="Sun M."/>
        </authorList>
    </citation>
    <scope>NUCLEOTIDE SEQUENCE [LARGE SCALE GENOMIC DNA]</scope>
    <source>
        <strain evidence="8">DS1</strain>
    </source>
</reference>
<organism evidence="7 8">
    <name type="scientific">Cytobacillus firmus DS1</name>
    <dbReference type="NCBI Taxonomy" id="1307436"/>
    <lineage>
        <taxon>Bacteria</taxon>
        <taxon>Bacillati</taxon>
        <taxon>Bacillota</taxon>
        <taxon>Bacilli</taxon>
        <taxon>Bacillales</taxon>
        <taxon>Bacillaceae</taxon>
        <taxon>Cytobacillus</taxon>
    </lineage>
</organism>
<reference evidence="7 8" key="2">
    <citation type="journal article" date="2016" name="Sci. Rep.">
        <title>A novel serine protease, Sep1, from Bacillus firmus DS-1 has nematicidal activity and degrades multiple intestinal-associated nematode proteins.</title>
        <authorList>
            <person name="Geng C."/>
            <person name="Nie X."/>
            <person name="Tang Z."/>
            <person name="Zhang Y."/>
            <person name="Lin J."/>
            <person name="Sun M."/>
            <person name="Peng D."/>
        </authorList>
    </citation>
    <scope>NUCLEOTIDE SEQUENCE [LARGE SCALE GENOMIC DNA]</scope>
    <source>
        <strain evidence="7 8">DS1</strain>
    </source>
</reference>
<dbReference type="Pfam" id="PF02782">
    <property type="entry name" value="FGGY_C"/>
    <property type="match status" value="1"/>
</dbReference>
<evidence type="ECO:0000256" key="3">
    <source>
        <dbReference type="ARBA" id="ARBA00022777"/>
    </source>
</evidence>
<evidence type="ECO:0000256" key="4">
    <source>
        <dbReference type="RuleBase" id="RU003733"/>
    </source>
</evidence>
<feature type="domain" description="Carbohydrate kinase FGGY C-terminal" evidence="6">
    <location>
        <begin position="263"/>
        <end position="460"/>
    </location>
</feature>
<dbReference type="GO" id="GO:0016773">
    <property type="term" value="F:phosphotransferase activity, alcohol group as acceptor"/>
    <property type="evidence" value="ECO:0007669"/>
    <property type="project" value="InterPro"/>
</dbReference>
<dbReference type="Gene3D" id="3.30.420.40">
    <property type="match status" value="2"/>
</dbReference>
<evidence type="ECO:0000259" key="5">
    <source>
        <dbReference type="Pfam" id="PF00370"/>
    </source>
</evidence>
<dbReference type="OrthoDB" id="9805576at2"/>
<dbReference type="PATRIC" id="fig|1307436.3.peg.3548"/>
<dbReference type="PANTHER" id="PTHR43095:SF5">
    <property type="entry name" value="XYLULOSE KINASE"/>
    <property type="match status" value="1"/>
</dbReference>
<dbReference type="CDD" id="cd07804">
    <property type="entry name" value="ASKHA_NBD_FGGY_RrXK-like"/>
    <property type="match status" value="1"/>
</dbReference>
<dbReference type="RefSeq" id="WP_035331031.1">
    <property type="nucleotide sequence ID" value="NZ_APVL01000012.1"/>
</dbReference>
<dbReference type="eggNOG" id="COG1070">
    <property type="taxonomic scope" value="Bacteria"/>
</dbReference>
<dbReference type="PIRSF" id="PIRSF000538">
    <property type="entry name" value="GlpK"/>
    <property type="match status" value="1"/>
</dbReference>
<dbReference type="InterPro" id="IPR000577">
    <property type="entry name" value="Carb_kinase_FGGY"/>
</dbReference>
<evidence type="ECO:0000256" key="2">
    <source>
        <dbReference type="ARBA" id="ARBA00022679"/>
    </source>
</evidence>